<dbReference type="EnsemblPlants" id="AVESA.00010b.r2.7AG1197400.1">
    <property type="protein sequence ID" value="AVESA.00010b.r2.7AG1197400.1.CDS.1"/>
    <property type="gene ID" value="AVESA.00010b.r2.7AG1197400"/>
</dbReference>
<accession>A0ACD5ZMT6</accession>
<dbReference type="Proteomes" id="UP001732700">
    <property type="component" value="Chromosome 7A"/>
</dbReference>
<proteinExistence type="predicted"/>
<evidence type="ECO:0000313" key="2">
    <source>
        <dbReference type="Proteomes" id="UP001732700"/>
    </source>
</evidence>
<organism evidence="1 2">
    <name type="scientific">Avena sativa</name>
    <name type="common">Oat</name>
    <dbReference type="NCBI Taxonomy" id="4498"/>
    <lineage>
        <taxon>Eukaryota</taxon>
        <taxon>Viridiplantae</taxon>
        <taxon>Streptophyta</taxon>
        <taxon>Embryophyta</taxon>
        <taxon>Tracheophyta</taxon>
        <taxon>Spermatophyta</taxon>
        <taxon>Magnoliopsida</taxon>
        <taxon>Liliopsida</taxon>
        <taxon>Poales</taxon>
        <taxon>Poaceae</taxon>
        <taxon>BOP clade</taxon>
        <taxon>Pooideae</taxon>
        <taxon>Poodae</taxon>
        <taxon>Poeae</taxon>
        <taxon>Poeae Chloroplast Group 1 (Aveneae type)</taxon>
        <taxon>Aveninae</taxon>
        <taxon>Avena</taxon>
    </lineage>
</organism>
<name>A0ACD5ZMT6_AVESA</name>
<sequence length="533" mass="58140">MVTSMVPQPPPNLVCAALLVPAAVLYLAAVTVARRRRRSGLPPGPMGLPVVGSLPFIDLNLHTYFAGLAARHGPILSIQLGSKLDIVVSSPDLAREVLRDQDAAFANRVMPDAGSALSFGGEENILGSPVGPAWRLQRRLCVHEMLSPAGLAGVHGLRMCEFRSTLRYLHASATSGRPVDVGSQMFLNTMNVITGAMWGGTVCSDAERATVGAEFRGLVDELTAMLGTPNVSDLFPALAPLDLQGIRGKMEGIRGRFDQMLTRIIQQRQREQEEGGAGIAANDFLDRMLRMEKEGGDGKTAFTMDHVKSMLLEMVVGGTETTSTTVEWAMAEVMHNPEVLSKVRQELDAVVGRDAVVEESHLPELHYLRMVVKETLRLHPPLPLLVPHSPSATSTVGGYSIPEGSRVFINVWAIQRNPLVWNEPVEFNPERFGAATGEEEEDGRKKWDFTSGKQFDYMPFGSGRRICAGIAMADKMTAYSLAMLLQAFDWRLPEGTQLDLSEKFGIVMKKATPLLAIPTPRLSSLELYHSSTC</sequence>
<keyword evidence="2" id="KW-1185">Reference proteome</keyword>
<reference evidence="1" key="2">
    <citation type="submission" date="2025-09" db="UniProtKB">
        <authorList>
            <consortium name="EnsemblPlants"/>
        </authorList>
    </citation>
    <scope>IDENTIFICATION</scope>
</reference>
<protein>
    <submittedName>
        <fullName evidence="1">Uncharacterized protein</fullName>
    </submittedName>
</protein>
<evidence type="ECO:0000313" key="1">
    <source>
        <dbReference type="EnsemblPlants" id="AVESA.00010b.r2.7AG1197400.1.CDS.1"/>
    </source>
</evidence>
<reference evidence="1" key="1">
    <citation type="submission" date="2021-05" db="EMBL/GenBank/DDBJ databases">
        <authorList>
            <person name="Scholz U."/>
            <person name="Mascher M."/>
            <person name="Fiebig A."/>
        </authorList>
    </citation>
    <scope>NUCLEOTIDE SEQUENCE [LARGE SCALE GENOMIC DNA]</scope>
</reference>